<feature type="region of interest" description="Disordered" evidence="1">
    <location>
        <begin position="89"/>
        <end position="134"/>
    </location>
</feature>
<sequence length="134" mass="14350">MAPRTDVDGRMVYNLYQDIQTGNIQQGITFLSRQVSYPGSTMATGYDVELTVNFVETISQGRDRFVPHSAVKVIDNRFKEVDYITSGNSDYTTIAETTSDTTSGDTGSTSSTSSSGGGSGGTQYDNLDSTGIDT</sequence>
<dbReference type="EMBL" id="UINC01044868">
    <property type="protein sequence ID" value="SVB50900.1"/>
    <property type="molecule type" value="Genomic_DNA"/>
</dbReference>
<name>A0A382EJM3_9ZZZZ</name>
<organism evidence="2">
    <name type="scientific">marine metagenome</name>
    <dbReference type="NCBI Taxonomy" id="408172"/>
    <lineage>
        <taxon>unclassified sequences</taxon>
        <taxon>metagenomes</taxon>
        <taxon>ecological metagenomes</taxon>
    </lineage>
</organism>
<evidence type="ECO:0000313" key="2">
    <source>
        <dbReference type="EMBL" id="SVB50900.1"/>
    </source>
</evidence>
<dbReference type="AlphaFoldDB" id="A0A382EJM3"/>
<gene>
    <name evidence="2" type="ORF">METZ01_LOCUS203754</name>
</gene>
<accession>A0A382EJM3</accession>
<evidence type="ECO:0000256" key="1">
    <source>
        <dbReference type="SAM" id="MobiDB-lite"/>
    </source>
</evidence>
<proteinExistence type="predicted"/>
<feature type="compositionally biased region" description="Low complexity" evidence="1">
    <location>
        <begin position="92"/>
        <end position="114"/>
    </location>
</feature>
<reference evidence="2" key="1">
    <citation type="submission" date="2018-05" db="EMBL/GenBank/DDBJ databases">
        <authorList>
            <person name="Lanie J.A."/>
            <person name="Ng W.-L."/>
            <person name="Kazmierczak K.M."/>
            <person name="Andrzejewski T.M."/>
            <person name="Davidsen T.M."/>
            <person name="Wayne K.J."/>
            <person name="Tettelin H."/>
            <person name="Glass J.I."/>
            <person name="Rusch D."/>
            <person name="Podicherti R."/>
            <person name="Tsui H.-C.T."/>
            <person name="Winkler M.E."/>
        </authorList>
    </citation>
    <scope>NUCLEOTIDE SEQUENCE</scope>
</reference>
<protein>
    <submittedName>
        <fullName evidence="2">Uncharacterized protein</fullName>
    </submittedName>
</protein>
<feature type="compositionally biased region" description="Polar residues" evidence="1">
    <location>
        <begin position="123"/>
        <end position="134"/>
    </location>
</feature>